<dbReference type="EMBL" id="CP042829">
    <property type="protein sequence ID" value="QFG03732.1"/>
    <property type="molecule type" value="Genomic_DNA"/>
</dbReference>
<keyword evidence="2" id="KW-0472">Membrane</keyword>
<sequence length="86" mass="9908">MNDTVASLFTLFLWLLILAVFLRSLLSWFPISQENEAARLLYRITEPLLEPVRRVLPRTGMIDFSGMVVIILLYVMIEVVRRAAGQ</sequence>
<evidence type="ECO:0000256" key="2">
    <source>
        <dbReference type="SAM" id="Phobius"/>
    </source>
</evidence>
<dbReference type="RefSeq" id="WP_158067683.1">
    <property type="nucleotide sequence ID" value="NZ_CP042829.1"/>
</dbReference>
<evidence type="ECO:0000313" key="4">
    <source>
        <dbReference type="Proteomes" id="UP000326331"/>
    </source>
</evidence>
<dbReference type="PANTHER" id="PTHR33219">
    <property type="entry name" value="YLMG HOMOLOG PROTEIN 2, CHLOROPLASTIC"/>
    <property type="match status" value="1"/>
</dbReference>
<organism evidence="3 4">
    <name type="scientific">Tepidiforma bonchosmolovskayae</name>
    <dbReference type="NCBI Taxonomy" id="2601677"/>
    <lineage>
        <taxon>Bacteria</taxon>
        <taxon>Bacillati</taxon>
        <taxon>Chloroflexota</taxon>
        <taxon>Tepidiformia</taxon>
        <taxon>Tepidiformales</taxon>
        <taxon>Tepidiformaceae</taxon>
        <taxon>Tepidiforma</taxon>
    </lineage>
</organism>
<keyword evidence="2" id="KW-1133">Transmembrane helix</keyword>
<evidence type="ECO:0000313" key="3">
    <source>
        <dbReference type="EMBL" id="QFG03732.1"/>
    </source>
</evidence>
<protein>
    <submittedName>
        <fullName evidence="3">YggT family protein</fullName>
    </submittedName>
</protein>
<accession>A0ABX6C375</accession>
<feature type="transmembrane region" description="Helical" evidence="2">
    <location>
        <begin position="61"/>
        <end position="80"/>
    </location>
</feature>
<keyword evidence="2" id="KW-0812">Transmembrane</keyword>
<comment type="similarity">
    <text evidence="1">Belongs to the YggT family.</text>
</comment>
<keyword evidence="4" id="KW-1185">Reference proteome</keyword>
<reference evidence="3 4" key="1">
    <citation type="submission" date="2019-10" db="EMBL/GenBank/DDBJ databases">
        <title>Thermopilla bonchosmolovskayae gen. nov., sp. nov., a moderately thermophilic Chloroflexi bacterium from a Chukotka hot spring (Arctic, Russia), representing a novel classis Thermopillaia, which include previously uncultivated lineage OLB14.</title>
        <authorList>
            <person name="Kochetkova T.V."/>
            <person name="Zayulina K.S."/>
            <person name="Zhigarkov V.S."/>
            <person name="Minaev N.V."/>
            <person name="Novikov A."/>
            <person name="Toshchakov S.V."/>
            <person name="Elcheninov A.G."/>
            <person name="Kublanov I.V."/>
        </authorList>
    </citation>
    <scope>NUCLEOTIDE SEQUENCE [LARGE SCALE GENOMIC DNA]</scope>
    <source>
        <strain evidence="3 4">3753O</strain>
    </source>
</reference>
<evidence type="ECO:0000256" key="1">
    <source>
        <dbReference type="ARBA" id="ARBA00010894"/>
    </source>
</evidence>
<dbReference type="Proteomes" id="UP000326331">
    <property type="component" value="Chromosome"/>
</dbReference>
<gene>
    <name evidence="3" type="ORF">Tbon_10635</name>
</gene>
<proteinExistence type="inferred from homology"/>
<dbReference type="PANTHER" id="PTHR33219:SF14">
    <property type="entry name" value="PROTEIN COFACTOR ASSEMBLY OF COMPLEX C SUBUNIT B CCB3, CHLOROPLASTIC-RELATED"/>
    <property type="match status" value="1"/>
</dbReference>
<name>A0ABX6C375_9CHLR</name>
<dbReference type="InterPro" id="IPR003425">
    <property type="entry name" value="CCB3/YggT"/>
</dbReference>
<dbReference type="Pfam" id="PF02325">
    <property type="entry name" value="CCB3_YggT"/>
    <property type="match status" value="1"/>
</dbReference>